<dbReference type="Proteomes" id="UP000024816">
    <property type="component" value="Unassembled WGS sequence"/>
</dbReference>
<dbReference type="Gene3D" id="1.10.357.10">
    <property type="entry name" value="Tetracycline Repressor, domain 2"/>
    <property type="match status" value="1"/>
</dbReference>
<feature type="DNA-binding region" description="H-T-H motif" evidence="4">
    <location>
        <begin position="32"/>
        <end position="51"/>
    </location>
</feature>
<evidence type="ECO:0000259" key="5">
    <source>
        <dbReference type="PROSITE" id="PS50977"/>
    </source>
</evidence>
<protein>
    <submittedName>
        <fullName evidence="6">TetR family transcriptional regulator</fullName>
    </submittedName>
</protein>
<dbReference type="eggNOG" id="COG1309">
    <property type="taxonomic scope" value="Bacteria"/>
</dbReference>
<name>A0A059FEP6_9PROT</name>
<keyword evidence="2 4" id="KW-0238">DNA-binding</keyword>
<dbReference type="GO" id="GO:0003700">
    <property type="term" value="F:DNA-binding transcription factor activity"/>
    <property type="evidence" value="ECO:0007669"/>
    <property type="project" value="TreeGrafter"/>
</dbReference>
<sequence length="195" mass="21848">MPRRTAEQAEITRAAILEAARHRFAEDGYNASIASIVSEAGVTKGALFHHFPSKLDLFREVWTDLQTRMGEEALSEARKMSGEDDPYIQFLTGARVYLKWAARPEYFKIVLYEGPVVLGLQGWYESNRDLGQSNVRRGIEALAERGRIDPRRVNSYAVLIQSALNGAGFALAEGVDGLSPDEVYEAFEIMVRNLH</sequence>
<dbReference type="InterPro" id="IPR023772">
    <property type="entry name" value="DNA-bd_HTH_TetR-type_CS"/>
</dbReference>
<proteinExistence type="predicted"/>
<gene>
    <name evidence="6" type="ORF">HJA_07457</name>
</gene>
<evidence type="ECO:0000256" key="1">
    <source>
        <dbReference type="ARBA" id="ARBA00023015"/>
    </source>
</evidence>
<keyword evidence="1" id="KW-0805">Transcription regulation</keyword>
<feature type="domain" description="HTH tetR-type" evidence="5">
    <location>
        <begin position="10"/>
        <end position="69"/>
    </location>
</feature>
<dbReference type="PATRIC" id="fig|1280952.3.peg.1479"/>
<reference evidence="6 7" key="1">
    <citation type="journal article" date="2014" name="Antonie Van Leeuwenhoek">
        <title>Hyphomonas beringensis sp. nov. and Hyphomonas chukchiensis sp. nov., isolated from surface seawater of the Bering Sea and Chukchi Sea.</title>
        <authorList>
            <person name="Li C."/>
            <person name="Lai Q."/>
            <person name="Li G."/>
            <person name="Dong C."/>
            <person name="Wang J."/>
            <person name="Liao Y."/>
            <person name="Shao Z."/>
        </authorList>
    </citation>
    <scope>NUCLEOTIDE SEQUENCE [LARGE SCALE GENOMIC DNA]</scope>
    <source>
        <strain evidence="6 7">VP2</strain>
    </source>
</reference>
<dbReference type="Pfam" id="PF21351">
    <property type="entry name" value="TetR_C_41"/>
    <property type="match status" value="1"/>
</dbReference>
<comment type="caution">
    <text evidence="6">The sequence shown here is derived from an EMBL/GenBank/DDBJ whole genome shotgun (WGS) entry which is preliminary data.</text>
</comment>
<dbReference type="EMBL" id="ARYJ01000004">
    <property type="protein sequence ID" value="KCZ89115.1"/>
    <property type="molecule type" value="Genomic_DNA"/>
</dbReference>
<accession>A0A059FEP6</accession>
<evidence type="ECO:0000256" key="4">
    <source>
        <dbReference type="PROSITE-ProRule" id="PRU00335"/>
    </source>
</evidence>
<dbReference type="Pfam" id="PF00440">
    <property type="entry name" value="TetR_N"/>
    <property type="match status" value="1"/>
</dbReference>
<evidence type="ECO:0000313" key="6">
    <source>
        <dbReference type="EMBL" id="KCZ89115.1"/>
    </source>
</evidence>
<evidence type="ECO:0000313" key="7">
    <source>
        <dbReference type="Proteomes" id="UP000024816"/>
    </source>
</evidence>
<dbReference type="GO" id="GO:0000976">
    <property type="term" value="F:transcription cis-regulatory region binding"/>
    <property type="evidence" value="ECO:0007669"/>
    <property type="project" value="TreeGrafter"/>
</dbReference>
<dbReference type="PROSITE" id="PS01081">
    <property type="entry name" value="HTH_TETR_1"/>
    <property type="match status" value="1"/>
</dbReference>
<dbReference type="PRINTS" id="PR00455">
    <property type="entry name" value="HTHTETR"/>
</dbReference>
<keyword evidence="3" id="KW-0804">Transcription</keyword>
<dbReference type="PANTHER" id="PTHR30055:SF234">
    <property type="entry name" value="HTH-TYPE TRANSCRIPTIONAL REGULATOR BETI"/>
    <property type="match status" value="1"/>
</dbReference>
<dbReference type="AlphaFoldDB" id="A0A059FEP6"/>
<dbReference type="PANTHER" id="PTHR30055">
    <property type="entry name" value="HTH-TYPE TRANSCRIPTIONAL REGULATOR RUTR"/>
    <property type="match status" value="1"/>
</dbReference>
<dbReference type="InterPro" id="IPR009057">
    <property type="entry name" value="Homeodomain-like_sf"/>
</dbReference>
<dbReference type="InterPro" id="IPR001647">
    <property type="entry name" value="HTH_TetR"/>
</dbReference>
<dbReference type="InterPro" id="IPR050109">
    <property type="entry name" value="HTH-type_TetR-like_transc_reg"/>
</dbReference>
<dbReference type="STRING" id="1280952.HJA_07457"/>
<dbReference type="InterPro" id="IPR049484">
    <property type="entry name" value="Rv0078-like_C"/>
</dbReference>
<evidence type="ECO:0000256" key="3">
    <source>
        <dbReference type="ARBA" id="ARBA00023163"/>
    </source>
</evidence>
<keyword evidence="7" id="KW-1185">Reference proteome</keyword>
<organism evidence="6 7">
    <name type="scientific">Hyphomonas jannaschiana VP2</name>
    <dbReference type="NCBI Taxonomy" id="1280952"/>
    <lineage>
        <taxon>Bacteria</taxon>
        <taxon>Pseudomonadati</taxon>
        <taxon>Pseudomonadota</taxon>
        <taxon>Alphaproteobacteria</taxon>
        <taxon>Hyphomonadales</taxon>
        <taxon>Hyphomonadaceae</taxon>
        <taxon>Hyphomonas</taxon>
    </lineage>
</organism>
<evidence type="ECO:0000256" key="2">
    <source>
        <dbReference type="ARBA" id="ARBA00023125"/>
    </source>
</evidence>
<dbReference type="PROSITE" id="PS50977">
    <property type="entry name" value="HTH_TETR_2"/>
    <property type="match status" value="1"/>
</dbReference>
<dbReference type="RefSeq" id="WP_051597484.1">
    <property type="nucleotide sequence ID" value="NZ_ARYJ01000004.1"/>
</dbReference>
<dbReference type="SUPFAM" id="SSF46689">
    <property type="entry name" value="Homeodomain-like"/>
    <property type="match status" value="1"/>
</dbReference>